<evidence type="ECO:0000256" key="2">
    <source>
        <dbReference type="SAM" id="Phobius"/>
    </source>
</evidence>
<feature type="region of interest" description="Disordered" evidence="1">
    <location>
        <begin position="389"/>
        <end position="440"/>
    </location>
</feature>
<gene>
    <name evidence="3" type="ORF">D9613_009731</name>
</gene>
<feature type="compositionally biased region" description="Polar residues" evidence="1">
    <location>
        <begin position="332"/>
        <end position="344"/>
    </location>
</feature>
<feature type="region of interest" description="Disordered" evidence="1">
    <location>
        <begin position="142"/>
        <end position="230"/>
    </location>
</feature>
<reference evidence="3 4" key="1">
    <citation type="submission" date="2019-12" db="EMBL/GenBank/DDBJ databases">
        <authorList>
            <person name="Floudas D."/>
            <person name="Bentzer J."/>
            <person name="Ahren D."/>
            <person name="Johansson T."/>
            <person name="Persson P."/>
            <person name="Tunlid A."/>
        </authorList>
    </citation>
    <scope>NUCLEOTIDE SEQUENCE [LARGE SCALE GENOMIC DNA]</scope>
    <source>
        <strain evidence="3 4">CBS 102.39</strain>
    </source>
</reference>
<feature type="compositionally biased region" description="Polar residues" evidence="1">
    <location>
        <begin position="402"/>
        <end position="420"/>
    </location>
</feature>
<feature type="compositionally biased region" description="Polar residues" evidence="1">
    <location>
        <begin position="142"/>
        <end position="151"/>
    </location>
</feature>
<feature type="compositionally biased region" description="Low complexity" evidence="1">
    <location>
        <begin position="153"/>
        <end position="182"/>
    </location>
</feature>
<evidence type="ECO:0000256" key="1">
    <source>
        <dbReference type="SAM" id="MobiDB-lite"/>
    </source>
</evidence>
<accession>A0A8H4QX63</accession>
<organism evidence="3 4">
    <name type="scientific">Agrocybe pediades</name>
    <dbReference type="NCBI Taxonomy" id="84607"/>
    <lineage>
        <taxon>Eukaryota</taxon>
        <taxon>Fungi</taxon>
        <taxon>Dikarya</taxon>
        <taxon>Basidiomycota</taxon>
        <taxon>Agaricomycotina</taxon>
        <taxon>Agaricomycetes</taxon>
        <taxon>Agaricomycetidae</taxon>
        <taxon>Agaricales</taxon>
        <taxon>Agaricineae</taxon>
        <taxon>Strophariaceae</taxon>
        <taxon>Agrocybe</taxon>
    </lineage>
</organism>
<keyword evidence="2" id="KW-1133">Transmembrane helix</keyword>
<evidence type="ECO:0000313" key="3">
    <source>
        <dbReference type="EMBL" id="KAF4618811.1"/>
    </source>
</evidence>
<dbReference type="Proteomes" id="UP000521872">
    <property type="component" value="Unassembled WGS sequence"/>
</dbReference>
<dbReference type="AlphaFoldDB" id="A0A8H4QX63"/>
<feature type="region of interest" description="Disordered" evidence="1">
    <location>
        <begin position="312"/>
        <end position="344"/>
    </location>
</feature>
<protein>
    <submittedName>
        <fullName evidence="3">Uncharacterized protein</fullName>
    </submittedName>
</protein>
<sequence length="440" mass="45627">MPNRHPIDDTDTEHIDYSVGWQVVTDGSSRQWESSIHYTTQPGATATFRFSGYQVWIVATTSSGSGSNLLDVSIDGGPAVSISQQSNGSAQYNVQYFQSDVLPDMAHQIVITNRGSAANGHPQPFMLDKLQFITSAQNVTWPPASAFQQPPDNGGSTSTSNPPGSNTGGSTTNPGSNNGVSTANPGSGQGSSSSQSQNSSSSSMSSSTQSKSSTSSSSSPTSSSSSIASTSTNLLNGPLFASLPPSAGSTEQSTVTATSTVTAAADFAHTSSKNTPVGAIAGGVIGAVALIILILFFLLWKRRRQAAFSVLEDGEKGRPRRSPLAPNPFVLDSTTPAARDTNTPIYQSTHTPFSEKHMYRNNQLQPVSTDSLMALSNINNASTSNLLNNAGSSSDYGGGPPTTVTNEASGGATTLNSPSVDGSFDNAPPPSYTQRYHAVP</sequence>
<keyword evidence="2" id="KW-0472">Membrane</keyword>
<evidence type="ECO:0000313" key="4">
    <source>
        <dbReference type="Proteomes" id="UP000521872"/>
    </source>
</evidence>
<proteinExistence type="predicted"/>
<dbReference type="EMBL" id="JAACJL010000017">
    <property type="protein sequence ID" value="KAF4618811.1"/>
    <property type="molecule type" value="Genomic_DNA"/>
</dbReference>
<keyword evidence="4" id="KW-1185">Reference proteome</keyword>
<dbReference type="Gene3D" id="2.60.120.260">
    <property type="entry name" value="Galactose-binding domain-like"/>
    <property type="match status" value="1"/>
</dbReference>
<feature type="compositionally biased region" description="Low complexity" evidence="1">
    <location>
        <begin position="190"/>
        <end position="230"/>
    </location>
</feature>
<comment type="caution">
    <text evidence="3">The sequence shown here is derived from an EMBL/GenBank/DDBJ whole genome shotgun (WGS) entry which is preliminary data.</text>
</comment>
<feature type="transmembrane region" description="Helical" evidence="2">
    <location>
        <begin position="277"/>
        <end position="300"/>
    </location>
</feature>
<keyword evidence="2" id="KW-0812">Transmembrane</keyword>
<name>A0A8H4QX63_9AGAR</name>